<dbReference type="RefSeq" id="WP_260907080.1">
    <property type="nucleotide sequence ID" value="NZ_JAOCZP010000012.1"/>
</dbReference>
<evidence type="ECO:0000313" key="1">
    <source>
        <dbReference type="EMBL" id="MCT7378220.1"/>
    </source>
</evidence>
<dbReference type="Proteomes" id="UP001320831">
    <property type="component" value="Unassembled WGS sequence"/>
</dbReference>
<reference evidence="1 2" key="1">
    <citation type="submission" date="2022-09" db="EMBL/GenBank/DDBJ databases">
        <title>Chelativorans salina sp. nov., a novel slightly halophilic bacterium isolated from a saline lake sediment enrichment.</title>
        <authorList>
            <person name="Gao L."/>
            <person name="Fang B.-Z."/>
            <person name="Li W.-J."/>
        </authorList>
    </citation>
    <scope>NUCLEOTIDE SEQUENCE [LARGE SCALE GENOMIC DNA]</scope>
    <source>
        <strain evidence="1 2">EGI FJ00035</strain>
    </source>
</reference>
<keyword evidence="2" id="KW-1185">Reference proteome</keyword>
<organism evidence="1 2">
    <name type="scientific">Chelativorans salis</name>
    <dbReference type="NCBI Taxonomy" id="2978478"/>
    <lineage>
        <taxon>Bacteria</taxon>
        <taxon>Pseudomonadati</taxon>
        <taxon>Pseudomonadota</taxon>
        <taxon>Alphaproteobacteria</taxon>
        <taxon>Hyphomicrobiales</taxon>
        <taxon>Phyllobacteriaceae</taxon>
        <taxon>Chelativorans</taxon>
    </lineage>
</organism>
<sequence length="75" mass="8597">MGEWIDFDRWPECAGMERPGIVFEVQNEERQTMTTGCVIPLPLPFDWTSGPVRFRIVEQETPRHSEPLPPPSSAN</sequence>
<gene>
    <name evidence="1" type="ORF">N5A92_24725</name>
</gene>
<name>A0ABT2LUL5_9HYPH</name>
<accession>A0ABT2LUL5</accession>
<evidence type="ECO:0000313" key="2">
    <source>
        <dbReference type="Proteomes" id="UP001320831"/>
    </source>
</evidence>
<protein>
    <submittedName>
        <fullName evidence="1">Uncharacterized protein</fullName>
    </submittedName>
</protein>
<proteinExistence type="predicted"/>
<dbReference type="EMBL" id="JAOCZP010000012">
    <property type="protein sequence ID" value="MCT7378220.1"/>
    <property type="molecule type" value="Genomic_DNA"/>
</dbReference>
<comment type="caution">
    <text evidence="1">The sequence shown here is derived from an EMBL/GenBank/DDBJ whole genome shotgun (WGS) entry which is preliminary data.</text>
</comment>